<sequence length="73" mass="8718">MLCVPCPHTINMFTPIFLGKHHLFPVFYLIVKKFYFSDFLYTTRTSTCFMLDRGCHLFLIDANLEELTYYLLL</sequence>
<evidence type="ECO:0000313" key="2">
    <source>
        <dbReference type="Proteomes" id="UP000820818"/>
    </source>
</evidence>
<keyword evidence="2" id="KW-1185">Reference proteome</keyword>
<dbReference type="EMBL" id="WJBH02000005">
    <property type="protein sequence ID" value="KAI9558597.1"/>
    <property type="molecule type" value="Genomic_DNA"/>
</dbReference>
<organism evidence="1 2">
    <name type="scientific">Daphnia sinensis</name>
    <dbReference type="NCBI Taxonomy" id="1820382"/>
    <lineage>
        <taxon>Eukaryota</taxon>
        <taxon>Metazoa</taxon>
        <taxon>Ecdysozoa</taxon>
        <taxon>Arthropoda</taxon>
        <taxon>Crustacea</taxon>
        <taxon>Branchiopoda</taxon>
        <taxon>Diplostraca</taxon>
        <taxon>Cladocera</taxon>
        <taxon>Anomopoda</taxon>
        <taxon>Daphniidae</taxon>
        <taxon>Daphnia</taxon>
        <taxon>Daphnia similis group</taxon>
    </lineage>
</organism>
<reference evidence="1 2" key="1">
    <citation type="submission" date="2022-05" db="EMBL/GenBank/DDBJ databases">
        <title>A multi-omics perspective on studying reproductive biology in Daphnia sinensis.</title>
        <authorList>
            <person name="Jia J."/>
        </authorList>
    </citation>
    <scope>NUCLEOTIDE SEQUENCE [LARGE SCALE GENOMIC DNA]</scope>
    <source>
        <strain evidence="1 2">WSL</strain>
    </source>
</reference>
<comment type="caution">
    <text evidence="1">The sequence shown here is derived from an EMBL/GenBank/DDBJ whole genome shotgun (WGS) entry which is preliminary data.</text>
</comment>
<dbReference type="AlphaFoldDB" id="A0AAD5KR58"/>
<gene>
    <name evidence="1" type="ORF">GHT06_015385</name>
</gene>
<proteinExistence type="predicted"/>
<evidence type="ECO:0000313" key="1">
    <source>
        <dbReference type="EMBL" id="KAI9558597.1"/>
    </source>
</evidence>
<dbReference type="Proteomes" id="UP000820818">
    <property type="component" value="Linkage Group LG5"/>
</dbReference>
<accession>A0AAD5KR58</accession>
<protein>
    <submittedName>
        <fullName evidence="1">Uncharacterized protein</fullName>
    </submittedName>
</protein>
<name>A0AAD5KR58_9CRUS</name>